<dbReference type="Proteomes" id="UP000466517">
    <property type="component" value="Chromosome"/>
</dbReference>
<dbReference type="KEGG" id="mmag:MMAD_46380"/>
<gene>
    <name evidence="2" type="ORF">MMAD_46380</name>
</gene>
<evidence type="ECO:0000313" key="2">
    <source>
        <dbReference type="EMBL" id="BBZ30343.1"/>
    </source>
</evidence>
<reference evidence="2 3" key="1">
    <citation type="journal article" date="2019" name="Emerg. Microbes Infect.">
        <title>Comprehensive subspecies identification of 175 nontuberculous mycobacteria species based on 7547 genomic profiles.</title>
        <authorList>
            <person name="Matsumoto Y."/>
            <person name="Kinjo T."/>
            <person name="Motooka D."/>
            <person name="Nabeya D."/>
            <person name="Jung N."/>
            <person name="Uechi K."/>
            <person name="Horii T."/>
            <person name="Iida T."/>
            <person name="Fujita J."/>
            <person name="Nakamura S."/>
        </authorList>
    </citation>
    <scope>NUCLEOTIDE SEQUENCE [LARGE SCALE GENOMIC DNA]</scope>
    <source>
        <strain evidence="2 3">JCM 13574</strain>
    </source>
</reference>
<organism evidence="2 3">
    <name type="scientific">Mycolicibacterium madagascariense</name>
    <dbReference type="NCBI Taxonomy" id="212765"/>
    <lineage>
        <taxon>Bacteria</taxon>
        <taxon>Bacillati</taxon>
        <taxon>Actinomycetota</taxon>
        <taxon>Actinomycetes</taxon>
        <taxon>Mycobacteriales</taxon>
        <taxon>Mycobacteriaceae</taxon>
        <taxon>Mycolicibacterium</taxon>
    </lineage>
</organism>
<evidence type="ECO:0000313" key="3">
    <source>
        <dbReference type="Proteomes" id="UP000466517"/>
    </source>
</evidence>
<accession>A0A7I7XMN6</accession>
<sequence>MDVEDDVGASDACGSEGLSDTGIGDGSVAGSDASIGAVAEVVEWSSDEGAASLDEGAVSPARVPWVEVCAPPELLTCVFGVRRPPVPEVVEAEAPGVEVVVDGPTDGCGDVCSPLSPVDVGPASASDSVAAWAIPGAVATAIPTPSDTASAPTRPTYLA</sequence>
<dbReference type="RefSeq" id="WP_163741579.1">
    <property type="nucleotide sequence ID" value="NZ_AP022610.1"/>
</dbReference>
<protein>
    <submittedName>
        <fullName evidence="2">Uncharacterized protein</fullName>
    </submittedName>
</protein>
<dbReference type="EMBL" id="AP022610">
    <property type="protein sequence ID" value="BBZ30343.1"/>
    <property type="molecule type" value="Genomic_DNA"/>
</dbReference>
<evidence type="ECO:0000256" key="1">
    <source>
        <dbReference type="SAM" id="MobiDB-lite"/>
    </source>
</evidence>
<dbReference type="AlphaFoldDB" id="A0A7I7XMN6"/>
<keyword evidence="3" id="KW-1185">Reference proteome</keyword>
<name>A0A7I7XMN6_9MYCO</name>
<feature type="region of interest" description="Disordered" evidence="1">
    <location>
        <begin position="1"/>
        <end position="26"/>
    </location>
</feature>
<proteinExistence type="predicted"/>